<dbReference type="GeneID" id="57751973"/>
<evidence type="ECO:0000313" key="5">
    <source>
        <dbReference type="Proteomes" id="UP000323594"/>
    </source>
</evidence>
<dbReference type="AlphaFoldDB" id="A0A0B7GZI2"/>
<evidence type="ECO:0000313" key="4">
    <source>
        <dbReference type="Proteomes" id="UP000042527"/>
    </source>
</evidence>
<dbReference type="EMBL" id="CDNC01000048">
    <property type="protein sequence ID" value="CEM63042.1"/>
    <property type="molecule type" value="Genomic_DNA"/>
</dbReference>
<reference evidence="4" key="2">
    <citation type="submission" date="2015-01" db="EMBL/GenBank/DDBJ databases">
        <authorList>
            <person name="Manzoor Shahid"/>
            <person name="Zubair Saima"/>
        </authorList>
    </citation>
    <scope>NUCLEOTIDE SEQUENCE [LARGE SCALE GENOMIC DNA]</scope>
    <source>
        <strain evidence="4">V1</strain>
    </source>
</reference>
<evidence type="ECO:0000313" key="2">
    <source>
        <dbReference type="EMBL" id="CEM63042.1"/>
    </source>
</evidence>
<evidence type="ECO:0008006" key="6">
    <source>
        <dbReference type="Google" id="ProtNLM"/>
    </source>
</evidence>
<dbReference type="EMBL" id="CP042817">
    <property type="protein sequence ID" value="QEJ97167.1"/>
    <property type="molecule type" value="Genomic_DNA"/>
</dbReference>
<dbReference type="Proteomes" id="UP000323594">
    <property type="component" value="Chromosome"/>
</dbReference>
<dbReference type="RefSeq" id="WP_024752944.1">
    <property type="nucleotide sequence ID" value="NZ_CDNC01000048.1"/>
</dbReference>
<keyword evidence="1" id="KW-0732">Signal</keyword>
<organism evidence="2 4">
    <name type="scientific">Treponema phagedenis</name>
    <dbReference type="NCBI Taxonomy" id="162"/>
    <lineage>
        <taxon>Bacteria</taxon>
        <taxon>Pseudomonadati</taxon>
        <taxon>Spirochaetota</taxon>
        <taxon>Spirochaetia</taxon>
        <taxon>Spirochaetales</taxon>
        <taxon>Treponemataceae</taxon>
        <taxon>Treponema</taxon>
    </lineage>
</organism>
<gene>
    <name evidence="3" type="ORF">FUT82_03645</name>
    <name evidence="2" type="ORF">TPHV1_60030</name>
</gene>
<evidence type="ECO:0000313" key="3">
    <source>
        <dbReference type="EMBL" id="QEJ97167.1"/>
    </source>
</evidence>
<feature type="chain" id="PRO_5041521667" description="YxeA family protein" evidence="1">
    <location>
        <begin position="19"/>
        <end position="125"/>
    </location>
</feature>
<sequence length="125" mass="14329">MKTKKLFLVLFFALFALAAGVAENVAAKIAVYDYDENKLFEITDKKRYTSAATLTHLKVQYHYILTLQGDNGKTERVDLIVYKNYPHVTIIMLERSGTCIPQNELVELLHHPENFANIQNKSLKL</sequence>
<keyword evidence="4" id="KW-1185">Reference proteome</keyword>
<dbReference type="Proteomes" id="UP000042527">
    <property type="component" value="Unassembled WGS sequence"/>
</dbReference>
<protein>
    <recommendedName>
        <fullName evidence="6">YxeA family protein</fullName>
    </recommendedName>
</protein>
<evidence type="ECO:0000256" key="1">
    <source>
        <dbReference type="SAM" id="SignalP"/>
    </source>
</evidence>
<accession>A0A0B7GZI2</accession>
<reference evidence="3 5" key="3">
    <citation type="submission" date="2019-08" db="EMBL/GenBank/DDBJ databases">
        <authorList>
            <person name="Kuhnert P."/>
        </authorList>
    </citation>
    <scope>NUCLEOTIDE SEQUENCE [LARGE SCALE GENOMIC DNA]</scope>
    <source>
        <strain evidence="3 5">B36.5</strain>
    </source>
</reference>
<reference evidence="2" key="1">
    <citation type="submission" date="2015-01" db="EMBL/GenBank/DDBJ databases">
        <authorList>
            <person name="Xiang T."/>
            <person name="Song Y."/>
            <person name="Huang L."/>
            <person name="Wang B."/>
            <person name="Wu P."/>
        </authorList>
    </citation>
    <scope>NUCLEOTIDE SEQUENCE [LARGE SCALE GENOMIC DNA]</scope>
    <source>
        <strain evidence="2">V1</strain>
    </source>
</reference>
<proteinExistence type="predicted"/>
<feature type="signal peptide" evidence="1">
    <location>
        <begin position="1"/>
        <end position="18"/>
    </location>
</feature>
<name>A0A0B7GZI2_TREPH</name>